<accession>A0A0K2UUC1</accession>
<dbReference type="AlphaFoldDB" id="A0A0K2UUC1"/>
<feature type="non-terminal residue" evidence="1">
    <location>
        <position position="1"/>
    </location>
</feature>
<sequence length="70" mass="8169">EQRYPYLKSDILREEGRKSSLDKESTQTITWLIALPLVLYQFLVCRSSQIQSAPIRIWDGSLKLSVKRTD</sequence>
<name>A0A0K2UUC1_LEPSM</name>
<reference evidence="1" key="1">
    <citation type="submission" date="2014-05" db="EMBL/GenBank/DDBJ databases">
        <authorList>
            <person name="Chronopoulou M."/>
        </authorList>
    </citation>
    <scope>NUCLEOTIDE SEQUENCE</scope>
    <source>
        <tissue evidence="1">Whole organism</tissue>
    </source>
</reference>
<protein>
    <submittedName>
        <fullName evidence="1">Uncharacterized protein</fullName>
    </submittedName>
</protein>
<dbReference type="EMBL" id="HACA01024314">
    <property type="protein sequence ID" value="CDW41675.1"/>
    <property type="molecule type" value="Transcribed_RNA"/>
</dbReference>
<proteinExistence type="predicted"/>
<evidence type="ECO:0000313" key="1">
    <source>
        <dbReference type="EMBL" id="CDW41675.1"/>
    </source>
</evidence>
<organism evidence="1">
    <name type="scientific">Lepeophtheirus salmonis</name>
    <name type="common">Salmon louse</name>
    <name type="synonym">Caligus salmonis</name>
    <dbReference type="NCBI Taxonomy" id="72036"/>
    <lineage>
        <taxon>Eukaryota</taxon>
        <taxon>Metazoa</taxon>
        <taxon>Ecdysozoa</taxon>
        <taxon>Arthropoda</taxon>
        <taxon>Crustacea</taxon>
        <taxon>Multicrustacea</taxon>
        <taxon>Hexanauplia</taxon>
        <taxon>Copepoda</taxon>
        <taxon>Siphonostomatoida</taxon>
        <taxon>Caligidae</taxon>
        <taxon>Lepeophtheirus</taxon>
    </lineage>
</organism>